<comment type="caution">
    <text evidence="1">The sequence shown here is derived from an EMBL/GenBank/DDBJ whole genome shotgun (WGS) entry which is preliminary data.</text>
</comment>
<dbReference type="AlphaFoldDB" id="A0AAV6GJA9"/>
<evidence type="ECO:0000313" key="1">
    <source>
        <dbReference type="EMBL" id="KAG5274900.1"/>
    </source>
</evidence>
<reference evidence="1" key="1">
    <citation type="submission" date="2020-10" db="EMBL/GenBank/DDBJ databases">
        <title>Chromosome-scale genome assembly of the Allis shad, Alosa alosa.</title>
        <authorList>
            <person name="Margot Z."/>
            <person name="Christophe K."/>
            <person name="Cabau C."/>
            <person name="Louis A."/>
            <person name="Berthelot C."/>
            <person name="Parey E."/>
            <person name="Roest Crollius H."/>
            <person name="Montfort J."/>
            <person name="Robinson-Rechavi M."/>
            <person name="Bucao C."/>
            <person name="Bouchez O."/>
            <person name="Gislard M."/>
            <person name="Lluch J."/>
            <person name="Milhes M."/>
            <person name="Lampietro C."/>
            <person name="Lopez Roques C."/>
            <person name="Donnadieu C."/>
            <person name="Braasch I."/>
            <person name="Desvignes T."/>
            <person name="Postlethwait J."/>
            <person name="Bobe J."/>
            <person name="Guiguen Y."/>
        </authorList>
    </citation>
    <scope>NUCLEOTIDE SEQUENCE</scope>
    <source>
        <strain evidence="1">M-15738</strain>
        <tissue evidence="1">Blood</tissue>
    </source>
</reference>
<protein>
    <submittedName>
        <fullName evidence="1">Uncharacterized protein</fullName>
    </submittedName>
</protein>
<gene>
    <name evidence="1" type="ORF">AALO_G00141370</name>
</gene>
<accession>A0AAV6GJA9</accession>
<dbReference type="EMBL" id="JADWDJ010000010">
    <property type="protein sequence ID" value="KAG5274900.1"/>
    <property type="molecule type" value="Genomic_DNA"/>
</dbReference>
<keyword evidence="2" id="KW-1185">Reference proteome</keyword>
<evidence type="ECO:0000313" key="2">
    <source>
        <dbReference type="Proteomes" id="UP000823561"/>
    </source>
</evidence>
<organism evidence="1 2">
    <name type="scientific">Alosa alosa</name>
    <name type="common">allis shad</name>
    <dbReference type="NCBI Taxonomy" id="278164"/>
    <lineage>
        <taxon>Eukaryota</taxon>
        <taxon>Metazoa</taxon>
        <taxon>Chordata</taxon>
        <taxon>Craniata</taxon>
        <taxon>Vertebrata</taxon>
        <taxon>Euteleostomi</taxon>
        <taxon>Actinopterygii</taxon>
        <taxon>Neopterygii</taxon>
        <taxon>Teleostei</taxon>
        <taxon>Clupei</taxon>
        <taxon>Clupeiformes</taxon>
        <taxon>Clupeoidei</taxon>
        <taxon>Clupeidae</taxon>
        <taxon>Alosa</taxon>
    </lineage>
</organism>
<sequence length="77" mass="8837">MYKQEYTDYKDTNTTVRERTERNQCSDVRLWFEVGCLKAAVKVLSDSNGDCAFTITRGLTAGSSLMCSLWTRRPTYP</sequence>
<name>A0AAV6GJA9_9TELE</name>
<proteinExistence type="predicted"/>
<dbReference type="Proteomes" id="UP000823561">
    <property type="component" value="Chromosome 10"/>
</dbReference>